<comment type="caution">
    <text evidence="2">The sequence shown here is derived from an EMBL/GenBank/DDBJ whole genome shotgun (WGS) entry which is preliminary data.</text>
</comment>
<evidence type="ECO:0000313" key="2">
    <source>
        <dbReference type="EMBL" id="MCR6095701.1"/>
    </source>
</evidence>
<feature type="transmembrane region" description="Helical" evidence="1">
    <location>
        <begin position="7"/>
        <end position="27"/>
    </location>
</feature>
<dbReference type="EMBL" id="JABXYM010000001">
    <property type="protein sequence ID" value="MCR6095701.1"/>
    <property type="molecule type" value="Genomic_DNA"/>
</dbReference>
<evidence type="ECO:0000313" key="3">
    <source>
        <dbReference type="Proteomes" id="UP001057753"/>
    </source>
</evidence>
<sequence>MEKLLKWIGLAIFLGWTVAILANFSVYQHSTRDTAGLNPMVEGILFMAMMLGVYIIIWKSFEKNRQVASIQLVVLGCISLGIAVLLL</sequence>
<accession>A0A9Q4FXV0</accession>
<keyword evidence="1" id="KW-0472">Membrane</keyword>
<keyword evidence="1" id="KW-0812">Transmembrane</keyword>
<keyword evidence="3" id="KW-1185">Reference proteome</keyword>
<dbReference type="OrthoDB" id="2972465at2"/>
<reference evidence="2" key="1">
    <citation type="submission" date="2020-06" db="EMBL/GenBank/DDBJ databases">
        <title>Insight into the genomes of haloalkaliphilic bacilli from Kenyan soda lakes.</title>
        <authorList>
            <person name="Mwirichia R."/>
            <person name="Villamizar G.C."/>
            <person name="Poehlein A."/>
            <person name="Mugweru J."/>
            <person name="Kipnyargis A."/>
            <person name="Kiplimo D."/>
            <person name="Orwa P."/>
            <person name="Daniel R."/>
        </authorList>
    </citation>
    <scope>NUCLEOTIDE SEQUENCE</scope>
    <source>
        <strain evidence="2">B1096_S55</strain>
    </source>
</reference>
<proteinExistence type="predicted"/>
<name>A0A9Q4FXV0_SALAG</name>
<dbReference type="AlphaFoldDB" id="A0A9Q4FXV0"/>
<feature type="transmembrane region" description="Helical" evidence="1">
    <location>
        <begin position="39"/>
        <end position="57"/>
    </location>
</feature>
<organism evidence="2 3">
    <name type="scientific">Salipaludibacillus agaradhaerens</name>
    <name type="common">Bacillus agaradhaerens</name>
    <dbReference type="NCBI Taxonomy" id="76935"/>
    <lineage>
        <taxon>Bacteria</taxon>
        <taxon>Bacillati</taxon>
        <taxon>Bacillota</taxon>
        <taxon>Bacilli</taxon>
        <taxon>Bacillales</taxon>
        <taxon>Bacillaceae</taxon>
    </lineage>
</organism>
<protein>
    <submittedName>
        <fullName evidence="2">Uncharacterized protein</fullName>
    </submittedName>
</protein>
<dbReference type="Proteomes" id="UP001057753">
    <property type="component" value="Unassembled WGS sequence"/>
</dbReference>
<feature type="transmembrane region" description="Helical" evidence="1">
    <location>
        <begin position="69"/>
        <end position="86"/>
    </location>
</feature>
<dbReference type="RefSeq" id="WP_078579696.1">
    <property type="nucleotide sequence ID" value="NZ_JABXYM010000001.1"/>
</dbReference>
<gene>
    <name evidence="2" type="ORF">HXA33_04020</name>
</gene>
<keyword evidence="1" id="KW-1133">Transmembrane helix</keyword>
<evidence type="ECO:0000256" key="1">
    <source>
        <dbReference type="SAM" id="Phobius"/>
    </source>
</evidence>